<accession>A0ABS4IKY2</accession>
<dbReference type="SMART" id="SM00260">
    <property type="entry name" value="CheW"/>
    <property type="match status" value="1"/>
</dbReference>
<dbReference type="PANTHER" id="PTHR22617">
    <property type="entry name" value="CHEMOTAXIS SENSOR HISTIDINE KINASE-RELATED"/>
    <property type="match status" value="1"/>
</dbReference>
<dbReference type="EMBL" id="JAGGKX010000022">
    <property type="protein sequence ID" value="MBP1971210.1"/>
    <property type="molecule type" value="Genomic_DNA"/>
</dbReference>
<dbReference type="InterPro" id="IPR036061">
    <property type="entry name" value="CheW-like_dom_sf"/>
</dbReference>
<evidence type="ECO:0000313" key="2">
    <source>
        <dbReference type="EMBL" id="MBP1971210.1"/>
    </source>
</evidence>
<dbReference type="InterPro" id="IPR039315">
    <property type="entry name" value="CheW"/>
</dbReference>
<dbReference type="PROSITE" id="PS50851">
    <property type="entry name" value="CHEW"/>
    <property type="match status" value="1"/>
</dbReference>
<feature type="domain" description="CheW-like" evidence="1">
    <location>
        <begin position="4"/>
        <end position="144"/>
    </location>
</feature>
<gene>
    <name evidence="2" type="ORF">J2Z83_003349</name>
</gene>
<reference evidence="2 3" key="1">
    <citation type="submission" date="2021-03" db="EMBL/GenBank/DDBJ databases">
        <title>Genomic Encyclopedia of Type Strains, Phase IV (KMG-IV): sequencing the most valuable type-strain genomes for metagenomic binning, comparative biology and taxonomic classification.</title>
        <authorList>
            <person name="Goeker M."/>
        </authorList>
    </citation>
    <scope>NUCLEOTIDE SEQUENCE [LARGE SCALE GENOMIC DNA]</scope>
    <source>
        <strain evidence="2 3">DSM 25609</strain>
    </source>
</reference>
<sequence length="153" mass="17343">MEEMIKFIVFKLKNQSYGVDVQQVLSIERTQEITAVPRTSAFIKGVIQLRGEMTPIIDLKERLQLGETEKTDANRILVVQLDDIQVGLIVDSASEVIDIDPAVIEPAPKIIGEIQETFLKGVAKLEERLLILLDLEKILDFNETNEVREIIEE</sequence>
<dbReference type="InterPro" id="IPR002545">
    <property type="entry name" value="CheW-lke_dom"/>
</dbReference>
<organism evidence="2 3">
    <name type="scientific">Virgibacillus natechei</name>
    <dbReference type="NCBI Taxonomy" id="1216297"/>
    <lineage>
        <taxon>Bacteria</taxon>
        <taxon>Bacillati</taxon>
        <taxon>Bacillota</taxon>
        <taxon>Bacilli</taxon>
        <taxon>Bacillales</taxon>
        <taxon>Bacillaceae</taxon>
        <taxon>Virgibacillus</taxon>
    </lineage>
</organism>
<dbReference type="Pfam" id="PF01584">
    <property type="entry name" value="CheW"/>
    <property type="match status" value="1"/>
</dbReference>
<dbReference type="RefSeq" id="WP_209464278.1">
    <property type="nucleotide sequence ID" value="NZ_CP110224.1"/>
</dbReference>
<proteinExistence type="predicted"/>
<comment type="caution">
    <text evidence="2">The sequence shown here is derived from an EMBL/GenBank/DDBJ whole genome shotgun (WGS) entry which is preliminary data.</text>
</comment>
<evidence type="ECO:0000313" key="3">
    <source>
        <dbReference type="Proteomes" id="UP001519345"/>
    </source>
</evidence>
<dbReference type="Gene3D" id="2.40.50.180">
    <property type="entry name" value="CheA-289, Domain 4"/>
    <property type="match status" value="1"/>
</dbReference>
<dbReference type="Gene3D" id="2.30.30.40">
    <property type="entry name" value="SH3 Domains"/>
    <property type="match status" value="1"/>
</dbReference>
<dbReference type="Proteomes" id="UP001519345">
    <property type="component" value="Unassembled WGS sequence"/>
</dbReference>
<evidence type="ECO:0000259" key="1">
    <source>
        <dbReference type="PROSITE" id="PS50851"/>
    </source>
</evidence>
<dbReference type="CDD" id="cd00732">
    <property type="entry name" value="CheW"/>
    <property type="match status" value="1"/>
</dbReference>
<name>A0ABS4IKY2_9BACI</name>
<dbReference type="SUPFAM" id="SSF50341">
    <property type="entry name" value="CheW-like"/>
    <property type="match status" value="1"/>
</dbReference>
<protein>
    <submittedName>
        <fullName evidence="2">Purine-binding chemotaxis protein CheW</fullName>
    </submittedName>
</protein>
<keyword evidence="3" id="KW-1185">Reference proteome</keyword>
<dbReference type="PANTHER" id="PTHR22617:SF23">
    <property type="entry name" value="CHEMOTAXIS PROTEIN CHEW"/>
    <property type="match status" value="1"/>
</dbReference>